<evidence type="ECO:0000256" key="3">
    <source>
        <dbReference type="PROSITE-ProRule" id="PRU00182"/>
    </source>
</evidence>
<dbReference type="PROSITE" id="PS01129">
    <property type="entry name" value="PSI_RLU"/>
    <property type="match status" value="1"/>
</dbReference>
<reference evidence="6 7" key="1">
    <citation type="submission" date="2018-12" db="EMBL/GenBank/DDBJ databases">
        <title>The whole draft genome of Aquabacterium sp. SJQ9.</title>
        <authorList>
            <person name="Sun L."/>
            <person name="Gao X."/>
            <person name="Chen W."/>
            <person name="Huang K."/>
        </authorList>
    </citation>
    <scope>NUCLEOTIDE SEQUENCE [LARGE SCALE GENOMIC DNA]</scope>
    <source>
        <strain evidence="6 7">SJQ9</strain>
    </source>
</reference>
<evidence type="ECO:0000313" key="7">
    <source>
        <dbReference type="Proteomes" id="UP000269265"/>
    </source>
</evidence>
<evidence type="ECO:0000313" key="6">
    <source>
        <dbReference type="EMBL" id="RRS04187.1"/>
    </source>
</evidence>
<evidence type="ECO:0000259" key="5">
    <source>
        <dbReference type="SMART" id="SM00363"/>
    </source>
</evidence>
<dbReference type="InterPro" id="IPR020103">
    <property type="entry name" value="PsdUridine_synth_cat_dom_sf"/>
</dbReference>
<keyword evidence="3" id="KW-0694">RNA-binding</keyword>
<feature type="compositionally biased region" description="Low complexity" evidence="4">
    <location>
        <begin position="37"/>
        <end position="53"/>
    </location>
</feature>
<dbReference type="Proteomes" id="UP000269265">
    <property type="component" value="Unassembled WGS sequence"/>
</dbReference>
<organism evidence="6 7">
    <name type="scientific">Aquabacterium soli</name>
    <dbReference type="NCBI Taxonomy" id="2493092"/>
    <lineage>
        <taxon>Bacteria</taxon>
        <taxon>Pseudomonadati</taxon>
        <taxon>Pseudomonadota</taxon>
        <taxon>Betaproteobacteria</taxon>
        <taxon>Burkholderiales</taxon>
        <taxon>Aquabacterium</taxon>
    </lineage>
</organism>
<dbReference type="Gene3D" id="3.30.2350.10">
    <property type="entry name" value="Pseudouridine synthase"/>
    <property type="match status" value="1"/>
</dbReference>
<dbReference type="InterPro" id="IPR006224">
    <property type="entry name" value="PsdUridine_synth_RluA-like_CS"/>
</dbReference>
<dbReference type="Pfam" id="PF01479">
    <property type="entry name" value="S4"/>
    <property type="match status" value="1"/>
</dbReference>
<sequence length="381" mass="40530">MPKRSDRQNRSRIESPDVPDTPAEWGEDEDLIDLPDVPAASPASVSSGASAAGWVPPRTEILNGTVSSDSHGRRLDQWLAAQASTFSRNHLQQLVEQGCVTVDGKLVTTPSRKLQVGQVVVAELRPTAQSQAFVAESMDLALVFEDEHLLVVDKPVGLVVHPAAGHWQGTLMNGLLAHHPGAVLLPRAGIVHRLDKDTSGLMVVGKTLQACTALTRAIAAREVHRQYRALVWGEPPESLRIDAPIGRDPVSRVRMGVQASGKPATTDLRRLGSLELVSFPGADGAGAHAANSGTVSAVECTLHTGRTHQIRVHLASRGWPLLADTLYGGAPALGMARQALHAARLRLAHPVLGHALEFEASLPSDMDTAWSQVVHNGASSV</sequence>
<dbReference type="PROSITE" id="PS50889">
    <property type="entry name" value="S4"/>
    <property type="match status" value="1"/>
</dbReference>
<dbReference type="InterPro" id="IPR002942">
    <property type="entry name" value="S4_RNA-bd"/>
</dbReference>
<dbReference type="OrthoDB" id="9785808at2"/>
<comment type="similarity">
    <text evidence="1">Belongs to the pseudouridine synthase RluA family.</text>
</comment>
<keyword evidence="7" id="KW-1185">Reference proteome</keyword>
<dbReference type="InterPro" id="IPR006145">
    <property type="entry name" value="PsdUridine_synth_RsuA/RluA"/>
</dbReference>
<dbReference type="PANTHER" id="PTHR21600:SF44">
    <property type="entry name" value="RIBOSOMAL LARGE SUBUNIT PSEUDOURIDINE SYNTHASE D"/>
    <property type="match status" value="1"/>
</dbReference>
<dbReference type="SMART" id="SM00363">
    <property type="entry name" value="S4"/>
    <property type="match status" value="1"/>
</dbReference>
<dbReference type="CDD" id="cd02869">
    <property type="entry name" value="PseudoU_synth_RluA_like"/>
    <property type="match status" value="1"/>
</dbReference>
<evidence type="ECO:0000256" key="4">
    <source>
        <dbReference type="SAM" id="MobiDB-lite"/>
    </source>
</evidence>
<dbReference type="EMBL" id="RSED01000008">
    <property type="protein sequence ID" value="RRS04187.1"/>
    <property type="molecule type" value="Genomic_DNA"/>
</dbReference>
<gene>
    <name evidence="6" type="ORF">EIP75_12525</name>
</gene>
<dbReference type="CDD" id="cd00165">
    <property type="entry name" value="S4"/>
    <property type="match status" value="1"/>
</dbReference>
<dbReference type="SUPFAM" id="SSF55120">
    <property type="entry name" value="Pseudouridine synthase"/>
    <property type="match status" value="1"/>
</dbReference>
<feature type="domain" description="RNA-binding S4" evidence="5">
    <location>
        <begin position="73"/>
        <end position="133"/>
    </location>
</feature>
<dbReference type="GO" id="GO:0003723">
    <property type="term" value="F:RNA binding"/>
    <property type="evidence" value="ECO:0007669"/>
    <property type="project" value="UniProtKB-KW"/>
</dbReference>
<keyword evidence="2" id="KW-0413">Isomerase</keyword>
<accession>A0A3R8U3X9</accession>
<dbReference type="AlphaFoldDB" id="A0A3R8U3X9"/>
<protein>
    <submittedName>
        <fullName evidence="6">RluA family pseudouridine synthase</fullName>
    </submittedName>
</protein>
<dbReference type="InterPro" id="IPR036986">
    <property type="entry name" value="S4_RNA-bd_sf"/>
</dbReference>
<dbReference type="InterPro" id="IPR050188">
    <property type="entry name" value="RluA_PseudoU_synthase"/>
</dbReference>
<evidence type="ECO:0000256" key="1">
    <source>
        <dbReference type="ARBA" id="ARBA00010876"/>
    </source>
</evidence>
<name>A0A3R8U3X9_9BURK</name>
<evidence type="ECO:0000256" key="2">
    <source>
        <dbReference type="ARBA" id="ARBA00023235"/>
    </source>
</evidence>
<comment type="caution">
    <text evidence="6">The sequence shown here is derived from an EMBL/GenBank/DDBJ whole genome shotgun (WGS) entry which is preliminary data.</text>
</comment>
<feature type="region of interest" description="Disordered" evidence="4">
    <location>
        <begin position="1"/>
        <end position="54"/>
    </location>
</feature>
<dbReference type="RefSeq" id="WP_125243591.1">
    <property type="nucleotide sequence ID" value="NZ_RSED01000008.1"/>
</dbReference>
<dbReference type="GO" id="GO:0120159">
    <property type="term" value="F:rRNA pseudouridine synthase activity"/>
    <property type="evidence" value="ECO:0007669"/>
    <property type="project" value="UniProtKB-ARBA"/>
</dbReference>
<feature type="compositionally biased region" description="Basic and acidic residues" evidence="4">
    <location>
        <begin position="1"/>
        <end position="15"/>
    </location>
</feature>
<proteinExistence type="inferred from homology"/>
<dbReference type="SUPFAM" id="SSF55174">
    <property type="entry name" value="Alpha-L RNA-binding motif"/>
    <property type="match status" value="1"/>
</dbReference>
<dbReference type="Gene3D" id="3.10.290.10">
    <property type="entry name" value="RNA-binding S4 domain"/>
    <property type="match status" value="1"/>
</dbReference>
<dbReference type="Pfam" id="PF00849">
    <property type="entry name" value="PseudoU_synth_2"/>
    <property type="match status" value="1"/>
</dbReference>
<dbReference type="GO" id="GO:0000455">
    <property type="term" value="P:enzyme-directed rRNA pseudouridine synthesis"/>
    <property type="evidence" value="ECO:0007669"/>
    <property type="project" value="UniProtKB-ARBA"/>
</dbReference>
<dbReference type="PANTHER" id="PTHR21600">
    <property type="entry name" value="MITOCHONDRIAL RNA PSEUDOURIDINE SYNTHASE"/>
    <property type="match status" value="1"/>
</dbReference>